<dbReference type="EMBL" id="AZHW01000595">
    <property type="protein sequence ID" value="ETW98017.1"/>
    <property type="molecule type" value="Genomic_DNA"/>
</dbReference>
<organism evidence="3 4">
    <name type="scientific">Entotheonella factor</name>
    <dbReference type="NCBI Taxonomy" id="1429438"/>
    <lineage>
        <taxon>Bacteria</taxon>
        <taxon>Pseudomonadati</taxon>
        <taxon>Nitrospinota/Tectimicrobiota group</taxon>
        <taxon>Candidatus Tectimicrobiota</taxon>
        <taxon>Candidatus Entotheonellia</taxon>
        <taxon>Candidatus Entotheonellales</taxon>
        <taxon>Candidatus Entotheonellaceae</taxon>
        <taxon>Candidatus Entotheonella</taxon>
    </lineage>
</organism>
<proteinExistence type="predicted"/>
<dbReference type="InterPro" id="IPR037523">
    <property type="entry name" value="VOC_core"/>
</dbReference>
<feature type="domain" description="VOC" evidence="2">
    <location>
        <begin position="5"/>
        <end position="153"/>
    </location>
</feature>
<evidence type="ECO:0000313" key="4">
    <source>
        <dbReference type="Proteomes" id="UP000019141"/>
    </source>
</evidence>
<gene>
    <name evidence="3" type="ORF">ETSY1_20465</name>
</gene>
<dbReference type="PANTHER" id="PTHR43048:SF3">
    <property type="entry name" value="METHYLMALONYL-COA EPIMERASE, MITOCHONDRIAL"/>
    <property type="match status" value="1"/>
</dbReference>
<dbReference type="InterPro" id="IPR018146">
    <property type="entry name" value="Glyoxalase_1_CS"/>
</dbReference>
<accession>W4LJ60</accession>
<dbReference type="InterPro" id="IPR004360">
    <property type="entry name" value="Glyas_Fos-R_dOase_dom"/>
</dbReference>
<dbReference type="GO" id="GO:0004462">
    <property type="term" value="F:lactoylglutathione lyase activity"/>
    <property type="evidence" value="ECO:0007669"/>
    <property type="project" value="InterPro"/>
</dbReference>
<dbReference type="Proteomes" id="UP000019141">
    <property type="component" value="Unassembled WGS sequence"/>
</dbReference>
<dbReference type="GO" id="GO:0046872">
    <property type="term" value="F:metal ion binding"/>
    <property type="evidence" value="ECO:0007669"/>
    <property type="project" value="UniProtKB-KW"/>
</dbReference>
<dbReference type="GO" id="GO:0046491">
    <property type="term" value="P:L-methylmalonyl-CoA metabolic process"/>
    <property type="evidence" value="ECO:0007669"/>
    <property type="project" value="TreeGrafter"/>
</dbReference>
<dbReference type="InterPro" id="IPR029068">
    <property type="entry name" value="Glyas_Bleomycin-R_OHBP_Dase"/>
</dbReference>
<reference evidence="3 4" key="1">
    <citation type="journal article" date="2014" name="Nature">
        <title>An environmental bacterial taxon with a large and distinct metabolic repertoire.</title>
        <authorList>
            <person name="Wilson M.C."/>
            <person name="Mori T."/>
            <person name="Ruckert C."/>
            <person name="Uria A.R."/>
            <person name="Helf M.J."/>
            <person name="Takada K."/>
            <person name="Gernert C."/>
            <person name="Steffens U.A."/>
            <person name="Heycke N."/>
            <person name="Schmitt S."/>
            <person name="Rinke C."/>
            <person name="Helfrich E.J."/>
            <person name="Brachmann A.O."/>
            <person name="Gurgui C."/>
            <person name="Wakimoto T."/>
            <person name="Kracht M."/>
            <person name="Crusemann M."/>
            <person name="Hentschel U."/>
            <person name="Abe I."/>
            <person name="Matsunaga S."/>
            <person name="Kalinowski J."/>
            <person name="Takeyama H."/>
            <person name="Piel J."/>
        </authorList>
    </citation>
    <scope>NUCLEOTIDE SEQUENCE [LARGE SCALE GENOMIC DNA]</scope>
    <source>
        <strain evidence="4">TSY1</strain>
    </source>
</reference>
<protein>
    <recommendedName>
        <fullName evidence="2">VOC domain-containing protein</fullName>
    </recommendedName>
</protein>
<comment type="caution">
    <text evidence="3">The sequence shown here is derived from an EMBL/GenBank/DDBJ whole genome shotgun (WGS) entry which is preliminary data.</text>
</comment>
<keyword evidence="1" id="KW-0479">Metal-binding</keyword>
<keyword evidence="4" id="KW-1185">Reference proteome</keyword>
<evidence type="ECO:0000259" key="2">
    <source>
        <dbReference type="PROSITE" id="PS51819"/>
    </source>
</evidence>
<sequence>MKTTGIAHIALCVSDLEKSLAFYRDLLGMTVKLHATQEMAMRPGASSTAMYDTPHASRTVAYVYFDTPGIAGPFLVLTSHPGDAVRGEPIKLDQIGISHVSFVVDDLGAVADELVAKGVPVAGDLDDFRDEQGQMRTFFVHDPDHILVQFEQAD</sequence>
<dbReference type="AlphaFoldDB" id="W4LJ60"/>
<dbReference type="PROSITE" id="PS00934">
    <property type="entry name" value="GLYOXALASE_I_1"/>
    <property type="match status" value="1"/>
</dbReference>
<dbReference type="HOGENOM" id="CLU_046006_2_2_7"/>
<evidence type="ECO:0000256" key="1">
    <source>
        <dbReference type="ARBA" id="ARBA00022723"/>
    </source>
</evidence>
<dbReference type="Pfam" id="PF00903">
    <property type="entry name" value="Glyoxalase"/>
    <property type="match status" value="1"/>
</dbReference>
<dbReference type="GO" id="GO:0004493">
    <property type="term" value="F:methylmalonyl-CoA epimerase activity"/>
    <property type="evidence" value="ECO:0007669"/>
    <property type="project" value="TreeGrafter"/>
</dbReference>
<dbReference type="PROSITE" id="PS51819">
    <property type="entry name" value="VOC"/>
    <property type="match status" value="1"/>
</dbReference>
<dbReference type="SUPFAM" id="SSF54593">
    <property type="entry name" value="Glyoxalase/Bleomycin resistance protein/Dihydroxybiphenyl dioxygenase"/>
    <property type="match status" value="1"/>
</dbReference>
<name>W4LJ60_ENTF1</name>
<dbReference type="PANTHER" id="PTHR43048">
    <property type="entry name" value="METHYLMALONYL-COA EPIMERASE"/>
    <property type="match status" value="1"/>
</dbReference>
<dbReference type="InterPro" id="IPR051785">
    <property type="entry name" value="MMCE/EMCE_epimerase"/>
</dbReference>
<evidence type="ECO:0000313" key="3">
    <source>
        <dbReference type="EMBL" id="ETW98017.1"/>
    </source>
</evidence>
<dbReference type="Gene3D" id="3.10.180.10">
    <property type="entry name" value="2,3-Dihydroxybiphenyl 1,2-Dioxygenase, domain 1"/>
    <property type="match status" value="1"/>
</dbReference>